<reference evidence="1" key="1">
    <citation type="journal article" date="2015" name="Nature">
        <title>Complex archaea that bridge the gap between prokaryotes and eukaryotes.</title>
        <authorList>
            <person name="Spang A."/>
            <person name="Saw J.H."/>
            <person name="Jorgensen S.L."/>
            <person name="Zaremba-Niedzwiedzka K."/>
            <person name="Martijn J."/>
            <person name="Lind A.E."/>
            <person name="van Eijk R."/>
            <person name="Schleper C."/>
            <person name="Guy L."/>
            <person name="Ettema T.J."/>
        </authorList>
    </citation>
    <scope>NUCLEOTIDE SEQUENCE</scope>
</reference>
<dbReference type="EMBL" id="LAZR01017028">
    <property type="protein sequence ID" value="KKM02089.1"/>
    <property type="molecule type" value="Genomic_DNA"/>
</dbReference>
<name>A0A0F9GTG8_9ZZZZ</name>
<feature type="non-terminal residue" evidence="1">
    <location>
        <position position="1"/>
    </location>
</feature>
<organism evidence="1">
    <name type="scientific">marine sediment metagenome</name>
    <dbReference type="NCBI Taxonomy" id="412755"/>
    <lineage>
        <taxon>unclassified sequences</taxon>
        <taxon>metagenomes</taxon>
        <taxon>ecological metagenomes</taxon>
    </lineage>
</organism>
<comment type="caution">
    <text evidence="1">The sequence shown here is derived from an EMBL/GenBank/DDBJ whole genome shotgun (WGS) entry which is preliminary data.</text>
</comment>
<proteinExistence type="predicted"/>
<accession>A0A0F9GTG8</accession>
<protein>
    <submittedName>
        <fullName evidence="1">Uncharacterized protein</fullName>
    </submittedName>
</protein>
<evidence type="ECO:0000313" key="1">
    <source>
        <dbReference type="EMBL" id="KKM02089.1"/>
    </source>
</evidence>
<gene>
    <name evidence="1" type="ORF">LCGC14_1787940</name>
</gene>
<sequence length="67" mass="7255">CNVDPALDETNDSQWKTYHPSTPGTTLAFPAAVLTVFPSPPTHGFRLKSSSAEDPALTFKVWGLLKP</sequence>
<dbReference type="AlphaFoldDB" id="A0A0F9GTG8"/>